<accession>A0A9N9G378</accession>
<gene>
    <name evidence="6" type="ORF">AMORRO_LOCUS6727</name>
</gene>
<dbReference type="InterPro" id="IPR012340">
    <property type="entry name" value="NA-bd_OB-fold"/>
</dbReference>
<feature type="region of interest" description="Disordered" evidence="4">
    <location>
        <begin position="1"/>
        <end position="66"/>
    </location>
</feature>
<dbReference type="OrthoDB" id="412781at2759"/>
<dbReference type="AlphaFoldDB" id="A0A9N9G378"/>
<dbReference type="GO" id="GO:0003723">
    <property type="term" value="F:RNA binding"/>
    <property type="evidence" value="ECO:0007669"/>
    <property type="project" value="TreeGrafter"/>
</dbReference>
<feature type="non-terminal residue" evidence="6">
    <location>
        <position position="1"/>
    </location>
</feature>
<reference evidence="6" key="1">
    <citation type="submission" date="2021-06" db="EMBL/GenBank/DDBJ databases">
        <authorList>
            <person name="Kallberg Y."/>
            <person name="Tangrot J."/>
            <person name="Rosling A."/>
        </authorList>
    </citation>
    <scope>NUCLEOTIDE SEQUENCE</scope>
    <source>
        <strain evidence="6">CL551</strain>
    </source>
</reference>
<dbReference type="SMART" id="SM00316">
    <property type="entry name" value="S1"/>
    <property type="match status" value="1"/>
</dbReference>
<feature type="region of interest" description="Disordered" evidence="4">
    <location>
        <begin position="85"/>
        <end position="113"/>
    </location>
</feature>
<dbReference type="GO" id="GO:0032040">
    <property type="term" value="C:small-subunit processome"/>
    <property type="evidence" value="ECO:0007669"/>
    <property type="project" value="TreeGrafter"/>
</dbReference>
<dbReference type="GO" id="GO:0006364">
    <property type="term" value="P:rRNA processing"/>
    <property type="evidence" value="ECO:0007669"/>
    <property type="project" value="InterPro"/>
</dbReference>
<dbReference type="Proteomes" id="UP000789342">
    <property type="component" value="Unassembled WGS sequence"/>
</dbReference>
<keyword evidence="2" id="KW-0677">Repeat</keyword>
<dbReference type="CDD" id="cd05693">
    <property type="entry name" value="S1_Rrp5_repeat_hs1_sc1"/>
    <property type="match status" value="1"/>
</dbReference>
<dbReference type="PANTHER" id="PTHR23270:SF10">
    <property type="entry name" value="PROTEIN RRP5 HOMOLOG"/>
    <property type="match status" value="1"/>
</dbReference>
<keyword evidence="3" id="KW-0539">Nucleus</keyword>
<evidence type="ECO:0000256" key="2">
    <source>
        <dbReference type="ARBA" id="ARBA00022737"/>
    </source>
</evidence>
<name>A0A9N9G378_9GLOM</name>
<feature type="compositionally biased region" description="Basic residues" evidence="4">
    <location>
        <begin position="86"/>
        <end position="95"/>
    </location>
</feature>
<organism evidence="6 7">
    <name type="scientific">Acaulospora morrowiae</name>
    <dbReference type="NCBI Taxonomy" id="94023"/>
    <lineage>
        <taxon>Eukaryota</taxon>
        <taxon>Fungi</taxon>
        <taxon>Fungi incertae sedis</taxon>
        <taxon>Mucoromycota</taxon>
        <taxon>Glomeromycotina</taxon>
        <taxon>Glomeromycetes</taxon>
        <taxon>Diversisporales</taxon>
        <taxon>Acaulosporaceae</taxon>
        <taxon>Acaulospora</taxon>
    </lineage>
</organism>
<dbReference type="SUPFAM" id="SSF50249">
    <property type="entry name" value="Nucleic acid-binding proteins"/>
    <property type="match status" value="1"/>
</dbReference>
<evidence type="ECO:0000256" key="3">
    <source>
        <dbReference type="ARBA" id="ARBA00023242"/>
    </source>
</evidence>
<feature type="compositionally biased region" description="Low complexity" evidence="4">
    <location>
        <begin position="37"/>
        <end position="49"/>
    </location>
</feature>
<dbReference type="Gene3D" id="2.40.50.140">
    <property type="entry name" value="Nucleic acid-binding proteins"/>
    <property type="match status" value="1"/>
</dbReference>
<evidence type="ECO:0000256" key="4">
    <source>
        <dbReference type="SAM" id="MobiDB-lite"/>
    </source>
</evidence>
<dbReference type="PANTHER" id="PTHR23270">
    <property type="entry name" value="PROGRAMMED CELL DEATH PROTEIN 11 PRE-RRNA PROCESSING PROTEIN RRP5"/>
    <property type="match status" value="1"/>
</dbReference>
<evidence type="ECO:0000259" key="5">
    <source>
        <dbReference type="PROSITE" id="PS50126"/>
    </source>
</evidence>
<dbReference type="InterPro" id="IPR048059">
    <property type="entry name" value="Rrp5_S1_rpt_hs1_sc1"/>
</dbReference>
<dbReference type="InterPro" id="IPR003029">
    <property type="entry name" value="S1_domain"/>
</dbReference>
<protein>
    <submittedName>
        <fullName evidence="6">16556_t:CDS:1</fullName>
    </submittedName>
</protein>
<proteinExistence type="predicted"/>
<evidence type="ECO:0000313" key="7">
    <source>
        <dbReference type="Proteomes" id="UP000789342"/>
    </source>
</evidence>
<comment type="subcellular location">
    <subcellularLocation>
        <location evidence="1">Nucleus</location>
    </subcellularLocation>
</comment>
<dbReference type="InterPro" id="IPR045209">
    <property type="entry name" value="Rrp5"/>
</dbReference>
<dbReference type="EMBL" id="CAJVPV010004624">
    <property type="protein sequence ID" value="CAG8576775.1"/>
    <property type="molecule type" value="Genomic_DNA"/>
</dbReference>
<dbReference type="PROSITE" id="PS50126">
    <property type="entry name" value="S1"/>
    <property type="match status" value="1"/>
</dbReference>
<evidence type="ECO:0000313" key="6">
    <source>
        <dbReference type="EMBL" id="CAG8576775.1"/>
    </source>
</evidence>
<keyword evidence="7" id="KW-1185">Reference proteome</keyword>
<comment type="caution">
    <text evidence="6">The sequence shown here is derived from an EMBL/GenBank/DDBJ whole genome shotgun (WGS) entry which is preliminary data.</text>
</comment>
<evidence type="ECO:0000256" key="1">
    <source>
        <dbReference type="ARBA" id="ARBA00004123"/>
    </source>
</evidence>
<feature type="domain" description="S1 motif" evidence="5">
    <location>
        <begin position="132"/>
        <end position="231"/>
    </location>
</feature>
<sequence length="269" mass="30086">MSMQNGKQSNKKRKSAEITLSSEDSSNKRKVKVGVTQSNAENANSNSQEIDLPRGGASSRPFTFKKEKVNNDELFENDFKESAKIPVKRKSKTSKKKSDSFKNFGIEDPENSHKNKNERFIENLNFHHLTVGAFLFGQIIKINSLDIIVSLPNQMKGIVKVTHLSDQISQRISEIASLEEDDNENSLPNLSRLFNVGQWVRCMVTGLTRRDDASNGDLKHNQHNIIELSLMPKDVNRDVGPADISKGFIVAASVESVEDHGYILSIGMN</sequence>